<dbReference type="RefSeq" id="XP_002792140.1">
    <property type="nucleotide sequence ID" value="XM_002792094.1"/>
</dbReference>
<dbReference type="Proteomes" id="UP000002059">
    <property type="component" value="Partially assembled WGS sequence"/>
</dbReference>
<feature type="compositionally biased region" description="Low complexity" evidence="1">
    <location>
        <begin position="511"/>
        <end position="529"/>
    </location>
</feature>
<evidence type="ECO:0000256" key="2">
    <source>
        <dbReference type="SAM" id="Phobius"/>
    </source>
</evidence>
<dbReference type="GeneID" id="9095378"/>
<dbReference type="AlphaFoldDB" id="C1H587"/>
<dbReference type="KEGG" id="pbl:PAAG_05928"/>
<reference evidence="3 4" key="1">
    <citation type="journal article" date="2011" name="PLoS Genet.">
        <title>Comparative genomic analysis of human fungal pathogens causing paracoccidioidomycosis.</title>
        <authorList>
            <person name="Desjardins C.A."/>
            <person name="Champion M.D."/>
            <person name="Holder J.W."/>
            <person name="Muszewska A."/>
            <person name="Goldberg J."/>
            <person name="Bailao A.M."/>
            <person name="Brigido M.M."/>
            <person name="Ferreira M.E."/>
            <person name="Garcia A.M."/>
            <person name="Grynberg M."/>
            <person name="Gujja S."/>
            <person name="Heiman D.I."/>
            <person name="Henn M.R."/>
            <person name="Kodira C.D."/>
            <person name="Leon-Narvaez H."/>
            <person name="Longo L.V."/>
            <person name="Ma L.J."/>
            <person name="Malavazi I."/>
            <person name="Matsuo A.L."/>
            <person name="Morais F.V."/>
            <person name="Pereira M."/>
            <person name="Rodriguez-Brito S."/>
            <person name="Sakthikumar S."/>
            <person name="Salem-Izacc S.M."/>
            <person name="Sykes S.M."/>
            <person name="Teixeira M.M."/>
            <person name="Vallejo M.C."/>
            <person name="Walter M.E."/>
            <person name="Yandava C."/>
            <person name="Young S."/>
            <person name="Zeng Q."/>
            <person name="Zucker J."/>
            <person name="Felipe M.S."/>
            <person name="Goldman G.H."/>
            <person name="Haas B.J."/>
            <person name="McEwen J.G."/>
            <person name="Nino-Vega G."/>
            <person name="Puccia R."/>
            <person name="San-Blas G."/>
            <person name="Soares C.M."/>
            <person name="Birren B.W."/>
            <person name="Cuomo C.A."/>
        </authorList>
    </citation>
    <scope>NUCLEOTIDE SEQUENCE [LARGE SCALE GENOMIC DNA]</scope>
    <source>
        <strain evidence="4">ATCC MYA-826 / Pb01</strain>
    </source>
</reference>
<evidence type="ECO:0000256" key="1">
    <source>
        <dbReference type="SAM" id="MobiDB-lite"/>
    </source>
</evidence>
<dbReference type="HOGENOM" id="CLU_011673_1_0_1"/>
<dbReference type="eggNOG" id="ENOG502RRIM">
    <property type="taxonomic scope" value="Eukaryota"/>
</dbReference>
<accession>C1H587</accession>
<evidence type="ECO:0000313" key="3">
    <source>
        <dbReference type="EMBL" id="EEH34881.1"/>
    </source>
</evidence>
<protein>
    <recommendedName>
        <fullName evidence="5">MFS maltose permease</fullName>
    </recommendedName>
</protein>
<sequence length="637" mass="70340">MFLPYLPRRRMPHLLRPLRPPGCPPQPSNPRFFTINSPKLLITSPTTRHRPQLPFLHSPAAACPLPAASNRLLNAALLRLHIPRLISTERKAYYQKIYKVVKFVLSVYLAIMLLFVIRMGFTQESYERIFPTPPEWTFWSRWKLRTARATQHPELFHKLQTSWASVGNLYTELLARLEDPEIDGKGLKEQEEGGLLIEGVGKAGIDITGMSEAWTTGYFQALMGAGGAAEKLDGWMEDKQQQMVGPAQCVLGPSNATPQLLPGTTKMLKEEDCVPAYQSPEVFYMKILTTKGFGTHQKLDAALAYADWLDFKGLKKTAGDVYAWAMDIATAGLPGGVDPKQVVDIQTGVLKEQGNQYVTDNLLRASTALGVHQVRLGNLSTALSVFVSVLRARRALPEAQAPVSSATATATATEPRIHPAVSKDESLLTNLSKSILSLLTPPEYPLRTRTGNEPATRSLSTVCEDAGLMVYIGEIIFASSSPEHGLAWTRDAVDLAETTILQLNDEDGAEVNSNSTSSSKSSVAAQNNSGNNSLSINHSDAHQRCRDCVKAGLQNWKQMVRVLLVKAENEELESLDKAGKGSSWWAGWGGARRVKEKEMTRRRWEAEEMIVKDRVNELRYILGNPGFSDYGMSVILG</sequence>
<proteinExistence type="predicted"/>
<evidence type="ECO:0008006" key="5">
    <source>
        <dbReference type="Google" id="ProtNLM"/>
    </source>
</evidence>
<dbReference type="OMA" id="EWSWKSR"/>
<feature type="region of interest" description="Disordered" evidence="1">
    <location>
        <begin position="506"/>
        <end position="538"/>
    </location>
</feature>
<keyword evidence="4" id="KW-1185">Reference proteome</keyword>
<dbReference type="VEuPathDB" id="FungiDB:PAAG_05928"/>
<dbReference type="OrthoDB" id="5408102at2759"/>
<keyword evidence="2" id="KW-0812">Transmembrane</keyword>
<keyword evidence="2" id="KW-1133">Transmembrane helix</keyword>
<gene>
    <name evidence="3" type="ORF">PAAG_05928</name>
</gene>
<dbReference type="STRING" id="502779.C1H587"/>
<organism evidence="3 4">
    <name type="scientific">Paracoccidioides lutzii (strain ATCC MYA-826 / Pb01)</name>
    <name type="common">Paracoccidioides brasiliensis</name>
    <dbReference type="NCBI Taxonomy" id="502779"/>
    <lineage>
        <taxon>Eukaryota</taxon>
        <taxon>Fungi</taxon>
        <taxon>Dikarya</taxon>
        <taxon>Ascomycota</taxon>
        <taxon>Pezizomycotina</taxon>
        <taxon>Eurotiomycetes</taxon>
        <taxon>Eurotiomycetidae</taxon>
        <taxon>Onygenales</taxon>
        <taxon>Ajellomycetaceae</taxon>
        <taxon>Paracoccidioides</taxon>
    </lineage>
</organism>
<feature type="transmembrane region" description="Helical" evidence="2">
    <location>
        <begin position="100"/>
        <end position="121"/>
    </location>
</feature>
<evidence type="ECO:0000313" key="4">
    <source>
        <dbReference type="Proteomes" id="UP000002059"/>
    </source>
</evidence>
<name>C1H587_PARBA</name>
<dbReference type="EMBL" id="KN294007">
    <property type="protein sequence ID" value="EEH34881.1"/>
    <property type="molecule type" value="Genomic_DNA"/>
</dbReference>
<keyword evidence="2" id="KW-0472">Membrane</keyword>